<dbReference type="InterPro" id="IPR000477">
    <property type="entry name" value="RT_dom"/>
</dbReference>
<dbReference type="Gene3D" id="2.40.70.10">
    <property type="entry name" value="Acid Proteases"/>
    <property type="match status" value="1"/>
</dbReference>
<dbReference type="Pfam" id="PF00078">
    <property type="entry name" value="RVT_1"/>
    <property type="match status" value="1"/>
</dbReference>
<gene>
    <name evidence="2" type="ORF">Tci_052442</name>
</gene>
<dbReference type="PANTHER" id="PTHR33067:SF35">
    <property type="entry name" value="ASPARTIC PEPTIDASE DDI1-TYPE DOMAIN-CONTAINING PROTEIN"/>
    <property type="match status" value="1"/>
</dbReference>
<evidence type="ECO:0000313" key="2">
    <source>
        <dbReference type="EMBL" id="GEU80464.1"/>
    </source>
</evidence>
<dbReference type="InterPro" id="IPR021109">
    <property type="entry name" value="Peptidase_aspartic_dom_sf"/>
</dbReference>
<dbReference type="Gene3D" id="3.10.10.10">
    <property type="entry name" value="HIV Type 1 Reverse Transcriptase, subunit A, domain 1"/>
    <property type="match status" value="1"/>
</dbReference>
<reference evidence="2" key="1">
    <citation type="journal article" date="2019" name="Sci. Rep.">
        <title>Draft genome of Tanacetum cinerariifolium, the natural source of mosquito coil.</title>
        <authorList>
            <person name="Yamashiro T."/>
            <person name="Shiraishi A."/>
            <person name="Satake H."/>
            <person name="Nakayama K."/>
        </authorList>
    </citation>
    <scope>NUCLEOTIDE SEQUENCE</scope>
</reference>
<organism evidence="2">
    <name type="scientific">Tanacetum cinerariifolium</name>
    <name type="common">Dalmatian daisy</name>
    <name type="synonym">Chrysanthemum cinerariifolium</name>
    <dbReference type="NCBI Taxonomy" id="118510"/>
    <lineage>
        <taxon>Eukaryota</taxon>
        <taxon>Viridiplantae</taxon>
        <taxon>Streptophyta</taxon>
        <taxon>Embryophyta</taxon>
        <taxon>Tracheophyta</taxon>
        <taxon>Spermatophyta</taxon>
        <taxon>Magnoliopsida</taxon>
        <taxon>eudicotyledons</taxon>
        <taxon>Gunneridae</taxon>
        <taxon>Pentapetalae</taxon>
        <taxon>asterids</taxon>
        <taxon>campanulids</taxon>
        <taxon>Asterales</taxon>
        <taxon>Asteraceae</taxon>
        <taxon>Asteroideae</taxon>
        <taxon>Anthemideae</taxon>
        <taxon>Anthemidinae</taxon>
        <taxon>Tanacetum</taxon>
    </lineage>
</organism>
<name>A0A6L2N7G9_TANCI</name>
<dbReference type="PANTHER" id="PTHR33067">
    <property type="entry name" value="RNA-DIRECTED DNA POLYMERASE-RELATED"/>
    <property type="match status" value="1"/>
</dbReference>
<proteinExistence type="predicted"/>
<feature type="domain" description="Reverse transcriptase" evidence="1">
    <location>
        <begin position="470"/>
        <end position="530"/>
    </location>
</feature>
<dbReference type="AlphaFoldDB" id="A0A6L2N7G9"/>
<dbReference type="CDD" id="cd01647">
    <property type="entry name" value="RT_LTR"/>
    <property type="match status" value="1"/>
</dbReference>
<dbReference type="Gene3D" id="3.30.70.270">
    <property type="match status" value="1"/>
</dbReference>
<dbReference type="EMBL" id="BKCJ010008085">
    <property type="protein sequence ID" value="GEU80464.1"/>
    <property type="molecule type" value="Genomic_DNA"/>
</dbReference>
<dbReference type="InterPro" id="IPR043502">
    <property type="entry name" value="DNA/RNA_pol_sf"/>
</dbReference>
<comment type="caution">
    <text evidence="2">The sequence shown here is derived from an EMBL/GenBank/DDBJ whole genome shotgun (WGS) entry which is preliminary data.</text>
</comment>
<protein>
    <recommendedName>
        <fullName evidence="1">Reverse transcriptase domain-containing protein</fullName>
    </recommendedName>
</protein>
<dbReference type="InterPro" id="IPR043128">
    <property type="entry name" value="Rev_trsase/Diguanyl_cyclase"/>
</dbReference>
<evidence type="ECO:0000259" key="1">
    <source>
        <dbReference type="Pfam" id="PF00078"/>
    </source>
</evidence>
<accession>A0A6L2N7G9</accession>
<sequence>MKRFMLLKLDVNNVKEPTTPKIAHSNKKVKPLRKLTTLNLVDLSKEGDIDQQLSGFFQRNNANPSYYERRQSMEETMSKFMSESVKRYKENSNMIKEIQALTDVAIQNQGASIKNFGDLNRANKQGATGRGFGRLPSSPEANLRDHVKLASTTVEADSNSIRRIESHQYALSTSLNRRLISLDPLFGDYIELNDLNVPLELRRNQVDDLLPTIKEGEVIDEHIIEIIKTRNNEDFNEYPSFCNFDQKIHIDYAYNSRFSCMIASCMEARRFDGLITIHNGSDNVTYQMARSHPRFFFLVTLVASSSSKSPSTKGDVLEVRGVPSNFTLSDSLIFMVCLFRMMWDLLFWGYPRKTPSYDFGSNLVRHEEACTITMNERCSAVLLNKLPSKEKDPGSFTIPCHVGNLHINNVLADLGASISLMPYTMYEKLGVGEPKPTRMSLELEYRPFLATARAIIDVFNKKITLRIGDDEILIAPEDQEKITFTCPYGTFSYRRMPFGLCNAPATFQLCMTTIFHDMVEDFMEVFMDDFSEKCCFMVREEIVLGHKIYGSGIEIKDKKGVENLVAYHLSRLENPNIEVLIEWEIADEFPDEHLMMLKAKLNDGEPCIAGGLDHVNHNIRLPIEHGFSRVLGNYDGSRHQYSHHETILSIVTRKPGTRREYHKTQYYYVCSLLLLLEQLKHGWIDSLQELSTLETSLKRPLSKGPHLDKECPLGEEVKQVEEVNYGKFECPAPINGSNEAKFYVGPPGYYTHTDNQTTSGEKKPKLVKTINKYMEEAAKRQAEQDEWLNFFAKTVRIARLITIKLSKNSNLR</sequence>
<dbReference type="SUPFAM" id="SSF56672">
    <property type="entry name" value="DNA/RNA polymerases"/>
    <property type="match status" value="1"/>
</dbReference>